<evidence type="ECO:0000256" key="3">
    <source>
        <dbReference type="ARBA" id="ARBA00022989"/>
    </source>
</evidence>
<feature type="transmembrane region" description="Helical" evidence="5">
    <location>
        <begin position="240"/>
        <end position="260"/>
    </location>
</feature>
<dbReference type="Pfam" id="PF00083">
    <property type="entry name" value="Sugar_tr"/>
    <property type="match status" value="1"/>
</dbReference>
<feature type="transmembrane region" description="Helical" evidence="5">
    <location>
        <begin position="339"/>
        <end position="360"/>
    </location>
</feature>
<dbReference type="Gene3D" id="1.20.1250.20">
    <property type="entry name" value="MFS general substrate transporter like domains"/>
    <property type="match status" value="1"/>
</dbReference>
<keyword evidence="2 5" id="KW-0812">Transmembrane</keyword>
<feature type="transmembrane region" description="Helical" evidence="5">
    <location>
        <begin position="372"/>
        <end position="390"/>
    </location>
</feature>
<dbReference type="GO" id="GO:0016020">
    <property type="term" value="C:membrane"/>
    <property type="evidence" value="ECO:0007669"/>
    <property type="project" value="UniProtKB-SubCell"/>
</dbReference>
<accession>A0A6J1NN73</accession>
<reference evidence="7" key="1">
    <citation type="submission" date="2025-08" db="UniProtKB">
        <authorList>
            <consortium name="RefSeq"/>
        </authorList>
    </citation>
    <scope>IDENTIFICATION</scope>
</reference>
<dbReference type="SUPFAM" id="SSF103473">
    <property type="entry name" value="MFS general substrate transporter"/>
    <property type="match status" value="1"/>
</dbReference>
<evidence type="ECO:0000256" key="4">
    <source>
        <dbReference type="ARBA" id="ARBA00023136"/>
    </source>
</evidence>
<feature type="transmembrane region" description="Helical" evidence="5">
    <location>
        <begin position="46"/>
        <end position="70"/>
    </location>
</feature>
<feature type="transmembrane region" description="Helical" evidence="5">
    <location>
        <begin position="20"/>
        <end position="40"/>
    </location>
</feature>
<gene>
    <name evidence="7" type="primary">LOC112051883</name>
</gene>
<keyword evidence="3 5" id="KW-1133">Transmembrane helix</keyword>
<feature type="transmembrane region" description="Helical" evidence="5">
    <location>
        <begin position="82"/>
        <end position="104"/>
    </location>
</feature>
<evidence type="ECO:0000313" key="7">
    <source>
        <dbReference type="RefSeq" id="XP_023946477.2"/>
    </source>
</evidence>
<protein>
    <submittedName>
        <fullName evidence="7">Facilitated trehalose transporter Tret1-like</fullName>
    </submittedName>
</protein>
<dbReference type="GeneID" id="112051883"/>
<sequence>MSAYSAIPCAIFLPMIAFRFGRKICLILVGLDILIANIIFYCSTGIIQLIISQASLGIHTASLLSITVMVMSEYTSPKYRGIFLTLKAATFFWGIWVSNAIGTFFHWKNIGILIFVCDTYNLISFFFFCESPYWLATKGRFDECTEVHRWLKGTNEDSENELDKLIVSQKDHLNLKKNAFSKQTKHGHIIKFLKVIISKEFYKPLVFASLPVFLYYFSGKIACAVYALDIIKKITSSEQMAYEGMLILDGVTVVGMYIGCAICRFISRRKQLILFSSAGVSFLYILSIYLYLIKFNTISGNYYVSLFLLMGFSISICCGPIILAAACSAELAPLRYRSYFVCCLAILTNTVLATTLKISPFLFKNFGMHGTFLFYGISANVFLCIIYKYMPETKDKTIQEIQESITGVSKNPLGKIELLPLQKPKYSK</sequence>
<feature type="transmembrane region" description="Helical" evidence="5">
    <location>
        <begin position="304"/>
        <end position="327"/>
    </location>
</feature>
<dbReference type="AlphaFoldDB" id="A0A6J1NN73"/>
<dbReference type="RefSeq" id="XP_023946477.2">
    <property type="nucleotide sequence ID" value="XM_024090709.2"/>
</dbReference>
<feature type="transmembrane region" description="Helical" evidence="5">
    <location>
        <begin position="110"/>
        <end position="129"/>
    </location>
</feature>
<feature type="transmembrane region" description="Helical" evidence="5">
    <location>
        <begin position="205"/>
        <end position="228"/>
    </location>
</feature>
<evidence type="ECO:0000256" key="1">
    <source>
        <dbReference type="ARBA" id="ARBA00004370"/>
    </source>
</evidence>
<dbReference type="OrthoDB" id="5290825at2759"/>
<dbReference type="InterPro" id="IPR036259">
    <property type="entry name" value="MFS_trans_sf"/>
</dbReference>
<keyword evidence="6" id="KW-1185">Reference proteome</keyword>
<evidence type="ECO:0000256" key="2">
    <source>
        <dbReference type="ARBA" id="ARBA00022692"/>
    </source>
</evidence>
<proteinExistence type="predicted"/>
<keyword evidence="4 5" id="KW-0472">Membrane</keyword>
<evidence type="ECO:0000256" key="5">
    <source>
        <dbReference type="SAM" id="Phobius"/>
    </source>
</evidence>
<dbReference type="PANTHER" id="PTHR48021">
    <property type="match status" value="1"/>
</dbReference>
<dbReference type="GO" id="GO:0022857">
    <property type="term" value="F:transmembrane transporter activity"/>
    <property type="evidence" value="ECO:0007669"/>
    <property type="project" value="InterPro"/>
</dbReference>
<name>A0A6J1NN73_BICAN</name>
<feature type="transmembrane region" description="Helical" evidence="5">
    <location>
        <begin position="272"/>
        <end position="292"/>
    </location>
</feature>
<dbReference type="Proteomes" id="UP001652582">
    <property type="component" value="Chromosome 3"/>
</dbReference>
<dbReference type="InterPro" id="IPR050549">
    <property type="entry name" value="MFS_Trehalose_Transporter"/>
</dbReference>
<comment type="subcellular location">
    <subcellularLocation>
        <location evidence="1">Membrane</location>
    </subcellularLocation>
</comment>
<organism evidence="6 7">
    <name type="scientific">Bicyclus anynana</name>
    <name type="common">Squinting bush brown butterfly</name>
    <dbReference type="NCBI Taxonomy" id="110368"/>
    <lineage>
        <taxon>Eukaryota</taxon>
        <taxon>Metazoa</taxon>
        <taxon>Ecdysozoa</taxon>
        <taxon>Arthropoda</taxon>
        <taxon>Hexapoda</taxon>
        <taxon>Insecta</taxon>
        <taxon>Pterygota</taxon>
        <taxon>Neoptera</taxon>
        <taxon>Endopterygota</taxon>
        <taxon>Lepidoptera</taxon>
        <taxon>Glossata</taxon>
        <taxon>Ditrysia</taxon>
        <taxon>Papilionoidea</taxon>
        <taxon>Nymphalidae</taxon>
        <taxon>Satyrinae</taxon>
        <taxon>Satyrini</taxon>
        <taxon>Mycalesina</taxon>
        <taxon>Bicyclus</taxon>
    </lineage>
</organism>
<evidence type="ECO:0000313" key="6">
    <source>
        <dbReference type="Proteomes" id="UP001652582"/>
    </source>
</evidence>
<dbReference type="KEGG" id="bany:112051883"/>
<dbReference type="PANTHER" id="PTHR48021:SF68">
    <property type="entry name" value="MAJOR FACILITATOR SUPERFAMILY (MFS) PROFILE DOMAIN-CONTAINING PROTEIN"/>
    <property type="match status" value="1"/>
</dbReference>
<dbReference type="InterPro" id="IPR005828">
    <property type="entry name" value="MFS_sugar_transport-like"/>
</dbReference>